<gene>
    <name evidence="10" type="ORF">AAFF_G00024480</name>
</gene>
<dbReference type="CDD" id="cd01647">
    <property type="entry name" value="RT_LTR"/>
    <property type="match status" value="1"/>
</dbReference>
<reference evidence="10" key="1">
    <citation type="journal article" date="2023" name="Science">
        <title>Genome structures resolve the early diversification of teleost fishes.</title>
        <authorList>
            <person name="Parey E."/>
            <person name="Louis A."/>
            <person name="Montfort J."/>
            <person name="Bouchez O."/>
            <person name="Roques C."/>
            <person name="Iampietro C."/>
            <person name="Lluch J."/>
            <person name="Castinel A."/>
            <person name="Donnadieu C."/>
            <person name="Desvignes T."/>
            <person name="Floi Bucao C."/>
            <person name="Jouanno E."/>
            <person name="Wen M."/>
            <person name="Mejri S."/>
            <person name="Dirks R."/>
            <person name="Jansen H."/>
            <person name="Henkel C."/>
            <person name="Chen W.J."/>
            <person name="Zahm M."/>
            <person name="Cabau C."/>
            <person name="Klopp C."/>
            <person name="Thompson A.W."/>
            <person name="Robinson-Rechavi M."/>
            <person name="Braasch I."/>
            <person name="Lecointre G."/>
            <person name="Bobe J."/>
            <person name="Postlethwait J.H."/>
            <person name="Berthelot C."/>
            <person name="Roest Crollius H."/>
            <person name="Guiguen Y."/>
        </authorList>
    </citation>
    <scope>NUCLEOTIDE SEQUENCE</scope>
    <source>
        <strain evidence="10">NC1722</strain>
    </source>
</reference>
<dbReference type="InterPro" id="IPR041373">
    <property type="entry name" value="RT_RNaseH"/>
</dbReference>
<evidence type="ECO:0000256" key="1">
    <source>
        <dbReference type="ARBA" id="ARBA00010879"/>
    </source>
</evidence>
<name>A0AAD7T5X4_9TELE</name>
<keyword evidence="6" id="KW-0255">Endonuclease</keyword>
<protein>
    <recommendedName>
        <fullName evidence="2">ribonuclease H</fullName>
        <ecNumber evidence="2">3.1.26.4</ecNumber>
    </recommendedName>
</protein>
<evidence type="ECO:0000256" key="7">
    <source>
        <dbReference type="ARBA" id="ARBA00022801"/>
    </source>
</evidence>
<dbReference type="PANTHER" id="PTHR37984">
    <property type="entry name" value="PROTEIN CBG26694"/>
    <property type="match status" value="1"/>
</dbReference>
<keyword evidence="4" id="KW-0548">Nucleotidyltransferase</keyword>
<evidence type="ECO:0000313" key="10">
    <source>
        <dbReference type="EMBL" id="KAJ8414925.1"/>
    </source>
</evidence>
<evidence type="ECO:0000256" key="2">
    <source>
        <dbReference type="ARBA" id="ARBA00012180"/>
    </source>
</evidence>
<evidence type="ECO:0000256" key="6">
    <source>
        <dbReference type="ARBA" id="ARBA00022759"/>
    </source>
</evidence>
<dbReference type="PANTHER" id="PTHR37984:SF5">
    <property type="entry name" value="PROTEIN NYNRIN-LIKE"/>
    <property type="match status" value="1"/>
</dbReference>
<dbReference type="PROSITE" id="PS50878">
    <property type="entry name" value="RT_POL"/>
    <property type="match status" value="1"/>
</dbReference>
<dbReference type="EC" id="3.1.26.4" evidence="2"/>
<dbReference type="Pfam" id="PF00078">
    <property type="entry name" value="RVT_1"/>
    <property type="match status" value="1"/>
</dbReference>
<feature type="domain" description="Reverse transcriptase" evidence="9">
    <location>
        <begin position="475"/>
        <end position="654"/>
    </location>
</feature>
<dbReference type="EMBL" id="JAINUG010000011">
    <property type="protein sequence ID" value="KAJ8414925.1"/>
    <property type="molecule type" value="Genomic_DNA"/>
</dbReference>
<keyword evidence="7" id="KW-0378">Hydrolase</keyword>
<keyword evidence="3" id="KW-0808">Transferase</keyword>
<dbReference type="InterPro" id="IPR043128">
    <property type="entry name" value="Rev_trsase/Diguanyl_cyclase"/>
</dbReference>
<evidence type="ECO:0000256" key="3">
    <source>
        <dbReference type="ARBA" id="ARBA00022679"/>
    </source>
</evidence>
<dbReference type="InterPro" id="IPR043502">
    <property type="entry name" value="DNA/RNA_pol_sf"/>
</dbReference>
<dbReference type="Pfam" id="PF17917">
    <property type="entry name" value="RT_RNaseH"/>
    <property type="match status" value="1"/>
</dbReference>
<keyword evidence="8" id="KW-0695">RNA-directed DNA polymerase</keyword>
<dbReference type="FunFam" id="3.10.20.370:FF:000001">
    <property type="entry name" value="Retrovirus-related Pol polyprotein from transposon 17.6-like protein"/>
    <property type="match status" value="1"/>
</dbReference>
<organism evidence="10 11">
    <name type="scientific">Aldrovandia affinis</name>
    <dbReference type="NCBI Taxonomy" id="143900"/>
    <lineage>
        <taxon>Eukaryota</taxon>
        <taxon>Metazoa</taxon>
        <taxon>Chordata</taxon>
        <taxon>Craniata</taxon>
        <taxon>Vertebrata</taxon>
        <taxon>Euteleostomi</taxon>
        <taxon>Actinopterygii</taxon>
        <taxon>Neopterygii</taxon>
        <taxon>Teleostei</taxon>
        <taxon>Notacanthiformes</taxon>
        <taxon>Halosauridae</taxon>
        <taxon>Aldrovandia</taxon>
    </lineage>
</organism>
<dbReference type="InterPro" id="IPR050951">
    <property type="entry name" value="Retrovirus_Pol_polyprotein"/>
</dbReference>
<dbReference type="Gene3D" id="3.10.10.10">
    <property type="entry name" value="HIV Type 1 Reverse Transcriptase, subunit A, domain 1"/>
    <property type="match status" value="1"/>
</dbReference>
<evidence type="ECO:0000256" key="8">
    <source>
        <dbReference type="ARBA" id="ARBA00022918"/>
    </source>
</evidence>
<keyword evidence="5" id="KW-0540">Nuclease</keyword>
<evidence type="ECO:0000256" key="5">
    <source>
        <dbReference type="ARBA" id="ARBA00022722"/>
    </source>
</evidence>
<proteinExistence type="inferred from homology"/>
<keyword evidence="11" id="KW-1185">Reference proteome</keyword>
<dbReference type="SUPFAM" id="SSF56672">
    <property type="entry name" value="DNA/RNA polymerases"/>
    <property type="match status" value="1"/>
</dbReference>
<evidence type="ECO:0000256" key="4">
    <source>
        <dbReference type="ARBA" id="ARBA00022695"/>
    </source>
</evidence>
<dbReference type="GO" id="GO:0004523">
    <property type="term" value="F:RNA-DNA hybrid ribonuclease activity"/>
    <property type="evidence" value="ECO:0007669"/>
    <property type="project" value="UniProtKB-EC"/>
</dbReference>
<dbReference type="Gene3D" id="3.30.70.270">
    <property type="match status" value="2"/>
</dbReference>
<dbReference type="CDD" id="cd09274">
    <property type="entry name" value="RNase_HI_RT_Ty3"/>
    <property type="match status" value="1"/>
</dbReference>
<dbReference type="Gene3D" id="3.10.20.370">
    <property type="match status" value="1"/>
</dbReference>
<accession>A0AAD7T5X4</accession>
<evidence type="ECO:0000259" key="9">
    <source>
        <dbReference type="PROSITE" id="PS50878"/>
    </source>
</evidence>
<sequence>MMKSYMNRVACSSDSERSELIMSRLAGRARDVVKVSLRSCPRVSPAELPTTIVDILKRNFSEITFSSMPMKDFYATMPRDSESVMDYWIRLNKAIDVADECLRRRGKGVEDPSAEVVMMFICHCPDPGLAVYFQFKPVELWTAAEVQERLDGHVRSLRSTAACAQHAVNISTCTHESTVPAPHCGMQHQLPVVVTPPLVSPTPATACAPVPSQPQQLPGWAAQSLSSPPVPTADANVQQVAALFDKFLQLLSCISRWSGPELPDVVGTVQLKQAVTLLPQREYVVWGKLPSRSPISPGSTVMVEPTSARSTPRNILVGRVVTPMWGDRWIPVKVLNPTQRAITLRRNAKIADVFPCLAVEDLPITQGLCRSQCGLSDPPTASPRSAGDPVQLLKDCGLVDINVDGCEVSESCRRKLAELVLSYQDVFSRDKLDCGEAKEFVHRIRLSDDRPFRLPYRRVPPGHYQQLREVLSDMEMKGIISKSLSEYASPLVMVWKKNGDLRICTDFRWLNAKTIKDAHPLPHQADCLAALGGNALFSTMDLTSGFYNVPLHESDRKFTAFTTPMGLYEYNRLPQGLCNSPASFMRMMLSIFGDLNFSSLLCYLDDLLVFAPSEEEALRRLEVVFSRLRANNLKLSQKKCNFLRKSVRFLGHIVDATGVSVDQEKVAVISGFRKEDLMDADGCTPSQQKVRSFLGMVLYYQHFIPGCSTIAKPLFALTGGQKRKLKGSRGNRRAGTFRTLTPQDWDPACDRAFEDLGSALLHCAVLAHPDFDRPFILSTDASLDGLGAVLSQVPAGEDKARPIAFASKSLSRSQAKYPAHRLEFLALKWAVCDKFSHWLKGHKFTVWTDNNPLTYIMTKPKLDACEQRWVSKLSPYSFEIKHVPGRLNVVADALSRTPFVKPLGRRLLSEPYSRLLEQVCSVNDSCVQDAFHVTCLPQSAENPSLCATGGMSLSEEEVSSLLSSCGDWDSGLKQRAASLAGHLSQLVPPGLDMFSSLSSADLQSHQRQDPTINRVLHFVERKQRPSRRERDKENQMVMRILKQWDKLTVLDGILYRVTRTQ</sequence>
<dbReference type="GO" id="GO:0003964">
    <property type="term" value="F:RNA-directed DNA polymerase activity"/>
    <property type="evidence" value="ECO:0007669"/>
    <property type="project" value="UniProtKB-KW"/>
</dbReference>
<comment type="caution">
    <text evidence="10">The sequence shown here is derived from an EMBL/GenBank/DDBJ whole genome shotgun (WGS) entry which is preliminary data.</text>
</comment>
<dbReference type="Proteomes" id="UP001221898">
    <property type="component" value="Unassembled WGS sequence"/>
</dbReference>
<comment type="similarity">
    <text evidence="1">Belongs to the beta type-B retroviral polymerase family. HERV class-II K(HML-2) pol subfamily.</text>
</comment>
<dbReference type="AlphaFoldDB" id="A0AAD7T5X4"/>
<evidence type="ECO:0000313" key="11">
    <source>
        <dbReference type="Proteomes" id="UP001221898"/>
    </source>
</evidence>
<dbReference type="InterPro" id="IPR000477">
    <property type="entry name" value="RT_dom"/>
</dbReference>